<reference evidence="1" key="1">
    <citation type="submission" date="2024-07" db="EMBL/GenBank/DDBJ databases">
        <title>Metagenome and Metagenome-Assembled Genomes of Archaea from a hot spring from the geothermal field of Los Azufres, Mexico.</title>
        <authorList>
            <person name="Marin-Paredes R."/>
            <person name="Martinez-Romero E."/>
            <person name="Servin-Garciduenas L.E."/>
        </authorList>
    </citation>
    <scope>NUCLEOTIDE SEQUENCE</scope>
</reference>
<dbReference type="EMBL" id="JZWT02000010">
    <property type="protein sequence ID" value="MFB6490525.1"/>
    <property type="molecule type" value="Genomic_DNA"/>
</dbReference>
<sequence>MEALERLKEEVGRTEGLAARAILNYVIYELEVGGPSADVVDEAIKIAERELRELEKAINALKEIRRLIS</sequence>
<dbReference type="Proteomes" id="UP000033636">
    <property type="component" value="Unassembled WGS sequence"/>
</dbReference>
<comment type="caution">
    <text evidence="1">The sequence shown here is derived from an EMBL/GenBank/DDBJ whole genome shotgun (WGS) entry which is preliminary data.</text>
</comment>
<proteinExistence type="predicted"/>
<accession>A0ACC6V1L8</accession>
<organism evidence="1 2">
    <name type="scientific">Thermoproteus sp. AZ2</name>
    <dbReference type="NCBI Taxonomy" id="1609232"/>
    <lineage>
        <taxon>Archaea</taxon>
        <taxon>Thermoproteota</taxon>
        <taxon>Thermoprotei</taxon>
        <taxon>Thermoproteales</taxon>
        <taxon>Thermoproteaceae</taxon>
        <taxon>Thermoproteus</taxon>
    </lineage>
</organism>
<evidence type="ECO:0000313" key="1">
    <source>
        <dbReference type="EMBL" id="MFB6490525.1"/>
    </source>
</evidence>
<protein>
    <submittedName>
        <fullName evidence="1">Uncharacterized protein</fullName>
    </submittedName>
</protein>
<evidence type="ECO:0000313" key="2">
    <source>
        <dbReference type="Proteomes" id="UP000033636"/>
    </source>
</evidence>
<name>A0ACC6V1L8_9CREN</name>
<gene>
    <name evidence="1" type="ORF">TU35_004635</name>
</gene>